<evidence type="ECO:0000313" key="4">
    <source>
        <dbReference type="Proteomes" id="UP000295500"/>
    </source>
</evidence>
<protein>
    <submittedName>
        <fullName evidence="3">Uncharacterized protein</fullName>
    </submittedName>
</protein>
<keyword evidence="2" id="KW-1133">Transmembrane helix</keyword>
<evidence type="ECO:0000313" key="3">
    <source>
        <dbReference type="EMBL" id="TDP51945.1"/>
    </source>
</evidence>
<keyword evidence="2" id="KW-0812">Transmembrane</keyword>
<evidence type="ECO:0000256" key="2">
    <source>
        <dbReference type="SAM" id="Phobius"/>
    </source>
</evidence>
<dbReference type="Proteomes" id="UP000295500">
    <property type="component" value="Unassembled WGS sequence"/>
</dbReference>
<name>A0A4R6PZW7_9FIRM</name>
<feature type="compositionally biased region" description="Basic and acidic residues" evidence="1">
    <location>
        <begin position="114"/>
        <end position="132"/>
    </location>
</feature>
<keyword evidence="2" id="KW-0472">Membrane</keyword>
<feature type="region of interest" description="Disordered" evidence="1">
    <location>
        <begin position="72"/>
        <end position="150"/>
    </location>
</feature>
<organism evidence="3 4">
    <name type="scientific">Aminicella lysinilytica</name>
    <dbReference type="NCBI Taxonomy" id="433323"/>
    <lineage>
        <taxon>Bacteria</taxon>
        <taxon>Bacillati</taxon>
        <taxon>Bacillota</taxon>
        <taxon>Clostridia</taxon>
        <taxon>Peptostreptococcales</taxon>
        <taxon>Anaerovoracaceae</taxon>
        <taxon>Aminicella</taxon>
    </lineage>
</organism>
<keyword evidence="4" id="KW-1185">Reference proteome</keyword>
<dbReference type="OrthoDB" id="9816323at2"/>
<comment type="caution">
    <text evidence="3">The sequence shown here is derived from an EMBL/GenBank/DDBJ whole genome shotgun (WGS) entry which is preliminary data.</text>
</comment>
<dbReference type="AlphaFoldDB" id="A0A4R6PZW7"/>
<dbReference type="EMBL" id="SNXO01000028">
    <property type="protein sequence ID" value="TDP51945.1"/>
    <property type="molecule type" value="Genomic_DNA"/>
</dbReference>
<feature type="transmembrane region" description="Helical" evidence="2">
    <location>
        <begin position="171"/>
        <end position="204"/>
    </location>
</feature>
<proteinExistence type="predicted"/>
<evidence type="ECO:0000256" key="1">
    <source>
        <dbReference type="SAM" id="MobiDB-lite"/>
    </source>
</evidence>
<gene>
    <name evidence="3" type="ORF">EV211_1282</name>
</gene>
<accession>A0A4R6PZW7</accession>
<sequence>MKYGVRTPSFTRSVKARTTGRIKRAVKKEINPLYGTKAMGVIRNPEKAVYNRVYDKTTIGTGVTGVAFDAVTGGSGKGKFPKTSGKNADGNKPVKVENSAVENDMQKTEAATENDMRENKPLTDKPASKDNGADAEWVDYINEPPNRKPKKRLVEEYSQHPEYADKDRKTYLIAAIISLIIGLISSVIDDYICLAGLTYAIYCFWHRRTIRKAKEAASEVQDSTQ</sequence>
<dbReference type="RefSeq" id="WP_133528859.1">
    <property type="nucleotide sequence ID" value="NZ_CALCQM010000170.1"/>
</dbReference>
<reference evidence="3 4" key="1">
    <citation type="submission" date="2019-03" db="EMBL/GenBank/DDBJ databases">
        <title>Genomic Encyclopedia of Type Strains, Phase IV (KMG-IV): sequencing the most valuable type-strain genomes for metagenomic binning, comparative biology and taxonomic classification.</title>
        <authorList>
            <person name="Goeker M."/>
        </authorList>
    </citation>
    <scope>NUCLEOTIDE SEQUENCE [LARGE SCALE GENOMIC DNA]</scope>
    <source>
        <strain evidence="3 4">DSM 28287</strain>
    </source>
</reference>